<dbReference type="CDD" id="cd00671">
    <property type="entry name" value="ArgRS_core"/>
    <property type="match status" value="1"/>
</dbReference>
<dbReference type="GO" id="GO:0006420">
    <property type="term" value="P:arginyl-tRNA aminoacylation"/>
    <property type="evidence" value="ECO:0007669"/>
    <property type="project" value="InterPro"/>
</dbReference>
<dbReference type="GO" id="GO:0031966">
    <property type="term" value="C:mitochondrial membrane"/>
    <property type="evidence" value="ECO:0007669"/>
    <property type="project" value="UniProtKB-SubCell"/>
</dbReference>
<keyword evidence="11" id="KW-0472">Membrane</keyword>
<dbReference type="Gene3D" id="3.40.50.620">
    <property type="entry name" value="HUPs"/>
    <property type="match status" value="1"/>
</dbReference>
<dbReference type="InParanoid" id="A0A3Q7NI42"/>
<name>A0A3Q7NI42_CALUR</name>
<evidence type="ECO:0000256" key="8">
    <source>
        <dbReference type="ARBA" id="ARBA00022946"/>
    </source>
</evidence>
<dbReference type="FunFam" id="3.30.1360.70:FF:000004">
    <property type="entry name" value="Probable arginine--tRNA ligase, mitochondrial"/>
    <property type="match status" value="1"/>
</dbReference>
<keyword evidence="7 17" id="KW-0648">Protein biosynthesis</keyword>
<keyword evidence="6 17" id="KW-0067">ATP-binding</keyword>
<sequence length="602" mass="67938">MKNPVSAASCLLFGAARAVEADLLEGRPCDPNRFLKLSRVLDLPPENLIKSISAIPISRKEEVADFQLCVDSLLENNNDHSRPDIQVQATRLAEKLKCDTVVSEISTGRGTVNFKINRELLTKTVLQQVINDGSKYGLKSELFSGLPQKKIVVEFSSPNVAKKFHVGHLRSTIIGNFIANLKEALGHQVTRINYLGDWGMQFGLLGTGFQLFGYEEKLQSNPLQHLFEVYVQVNKEAADDKNIGKSAHEFFQRLELGDTQALALWQKFRDLSIEEYVRIYKRLGVHFDEYSGESFYREKSQEVLKLLDSKGLLQKTVKGTAIVDLSGNGDPSSICTVMRSDGTSLYATRDLAAAIDRMDKYNFDTMIYVTDKGQTKHFQQVFQMLQIMGYDWAERCQHVPFGVVQGMKTRRGNVTFLEDVLNEIRSRMLQNMASIKTTKELENPQQTAERVGLAALIIQDFRGLLLSDYQFSWDRVFQSRGDTGVFLQYTHARLHSLEETFGCGYLNDFNTACLQDPQSVSILQHLLRFDEVLCRSSQDLQPRHIVSYLLTLSHLAAMAHKTLLIKDSPPEVAGARLHLFRAVRSVLANGMKLLGITPVCRM</sequence>
<dbReference type="Pfam" id="PF00750">
    <property type="entry name" value="tRNA-synt_1d"/>
    <property type="match status" value="1"/>
</dbReference>
<evidence type="ECO:0000256" key="18">
    <source>
        <dbReference type="SAM" id="SignalP"/>
    </source>
</evidence>
<dbReference type="CTD" id="57038"/>
<dbReference type="PANTHER" id="PTHR11956:SF11">
    <property type="entry name" value="ARGININE--TRNA LIGASE, MITOCHONDRIAL-RELATED"/>
    <property type="match status" value="1"/>
</dbReference>
<reference key="1">
    <citation type="submission" date="2019-01" db="UniProtKB">
        <authorList>
            <consortium name="RefSeq"/>
        </authorList>
    </citation>
    <scope>IDENTIFICATION</scope>
</reference>
<dbReference type="SUPFAM" id="SSF55190">
    <property type="entry name" value="Arginyl-tRNA synthetase (ArgRS), N-terminal 'additional' domain"/>
    <property type="match status" value="1"/>
</dbReference>
<dbReference type="PRINTS" id="PR01038">
    <property type="entry name" value="TRNASYNTHARG"/>
</dbReference>
<evidence type="ECO:0000256" key="12">
    <source>
        <dbReference type="ARBA" id="ARBA00023146"/>
    </source>
</evidence>
<feature type="chain" id="PRO_5018793638" description="Probable arginine--tRNA ligase, mitochondrial" evidence="18">
    <location>
        <begin position="22"/>
        <end position="602"/>
    </location>
</feature>
<keyword evidence="18" id="KW-0732">Signal</keyword>
<evidence type="ECO:0000256" key="17">
    <source>
        <dbReference type="RuleBase" id="RU363038"/>
    </source>
</evidence>
<evidence type="ECO:0000256" key="3">
    <source>
        <dbReference type="ARBA" id="ARBA00012837"/>
    </source>
</evidence>
<dbReference type="InterPro" id="IPR001412">
    <property type="entry name" value="aa-tRNA-synth_I_CS"/>
</dbReference>
<dbReference type="GO" id="GO:0005524">
    <property type="term" value="F:ATP binding"/>
    <property type="evidence" value="ECO:0007669"/>
    <property type="project" value="UniProtKB-KW"/>
</dbReference>
<dbReference type="SMART" id="SM00836">
    <property type="entry name" value="DALR_1"/>
    <property type="match status" value="1"/>
</dbReference>
<dbReference type="Gene3D" id="1.10.730.10">
    <property type="entry name" value="Isoleucyl-tRNA Synthetase, Domain 1"/>
    <property type="match status" value="1"/>
</dbReference>
<evidence type="ECO:0000259" key="19">
    <source>
        <dbReference type="SMART" id="SM00836"/>
    </source>
</evidence>
<dbReference type="Pfam" id="PF05746">
    <property type="entry name" value="DALR_1"/>
    <property type="match status" value="1"/>
</dbReference>
<evidence type="ECO:0000256" key="9">
    <source>
        <dbReference type="ARBA" id="ARBA00022990"/>
    </source>
</evidence>
<reference evidence="21" key="2">
    <citation type="submission" date="2025-08" db="UniProtKB">
        <authorList>
            <consortium name="RefSeq"/>
        </authorList>
    </citation>
    <scope>IDENTIFICATION</scope>
    <source>
        <tissue evidence="21">Blood</tissue>
    </source>
</reference>
<dbReference type="InterPro" id="IPR035684">
    <property type="entry name" value="ArgRS_core"/>
</dbReference>
<dbReference type="InterPro" id="IPR001278">
    <property type="entry name" value="Arg-tRNA-ligase"/>
</dbReference>
<dbReference type="Proteomes" id="UP000286641">
    <property type="component" value="Unplaced"/>
</dbReference>
<evidence type="ECO:0000256" key="1">
    <source>
        <dbReference type="ARBA" id="ARBA00004325"/>
    </source>
</evidence>
<dbReference type="Gene3D" id="3.30.1360.70">
    <property type="entry name" value="Arginyl tRNA synthetase N-terminal domain"/>
    <property type="match status" value="1"/>
</dbReference>
<dbReference type="PROSITE" id="PS00178">
    <property type="entry name" value="AA_TRNA_LIGASE_I"/>
    <property type="match status" value="1"/>
</dbReference>
<keyword evidence="20" id="KW-1185">Reference proteome</keyword>
<evidence type="ECO:0000256" key="4">
    <source>
        <dbReference type="ARBA" id="ARBA00022598"/>
    </source>
</evidence>
<dbReference type="NCBIfam" id="TIGR00456">
    <property type="entry name" value="argS"/>
    <property type="match status" value="1"/>
</dbReference>
<evidence type="ECO:0000256" key="15">
    <source>
        <dbReference type="ARBA" id="ARBA00049339"/>
    </source>
</evidence>
<evidence type="ECO:0000256" key="2">
    <source>
        <dbReference type="ARBA" id="ARBA00005594"/>
    </source>
</evidence>
<dbReference type="AlphaFoldDB" id="A0A3Q7NI42"/>
<keyword evidence="9" id="KW-0007">Acetylation</keyword>
<dbReference type="RefSeq" id="XP_025718152.1">
    <property type="nucleotide sequence ID" value="XM_025862367.1"/>
</dbReference>
<dbReference type="GO" id="GO:0032543">
    <property type="term" value="P:mitochondrial translation"/>
    <property type="evidence" value="ECO:0007669"/>
    <property type="project" value="TreeGrafter"/>
</dbReference>
<evidence type="ECO:0000256" key="7">
    <source>
        <dbReference type="ARBA" id="ARBA00022917"/>
    </source>
</evidence>
<dbReference type="EC" id="6.1.1.19" evidence="3"/>
<dbReference type="GO" id="GO:0004814">
    <property type="term" value="F:arginine-tRNA ligase activity"/>
    <property type="evidence" value="ECO:0007669"/>
    <property type="project" value="UniProtKB-EC"/>
</dbReference>
<protein>
    <recommendedName>
        <fullName evidence="14">Probable arginine--tRNA ligase, mitochondrial</fullName>
        <ecNumber evidence="3">6.1.1.19</ecNumber>
    </recommendedName>
    <alternativeName>
        <fullName evidence="13">Arginyl-tRNA synthetase</fullName>
    </alternativeName>
</protein>
<accession>A0A3Q7NI42</accession>
<dbReference type="InterPro" id="IPR036695">
    <property type="entry name" value="Arg-tRNA-synth_N_sf"/>
</dbReference>
<keyword evidence="8" id="KW-0809">Transit peptide</keyword>
<dbReference type="SUPFAM" id="SSF52374">
    <property type="entry name" value="Nucleotidylyl transferase"/>
    <property type="match status" value="1"/>
</dbReference>
<organism evidence="20 21">
    <name type="scientific">Callorhinus ursinus</name>
    <name type="common">Northern fur seal</name>
    <dbReference type="NCBI Taxonomy" id="34884"/>
    <lineage>
        <taxon>Eukaryota</taxon>
        <taxon>Metazoa</taxon>
        <taxon>Chordata</taxon>
        <taxon>Craniata</taxon>
        <taxon>Vertebrata</taxon>
        <taxon>Euteleostomi</taxon>
        <taxon>Mammalia</taxon>
        <taxon>Eutheria</taxon>
        <taxon>Laurasiatheria</taxon>
        <taxon>Carnivora</taxon>
        <taxon>Caniformia</taxon>
        <taxon>Pinnipedia</taxon>
        <taxon>Otariidae</taxon>
        <taxon>Callorhinus</taxon>
    </lineage>
</organism>
<keyword evidence="12 17" id="KW-0030">Aminoacyl-tRNA synthetase</keyword>
<evidence type="ECO:0000256" key="11">
    <source>
        <dbReference type="ARBA" id="ARBA00023136"/>
    </source>
</evidence>
<keyword evidence="10" id="KW-0496">Mitochondrion</keyword>
<evidence type="ECO:0000256" key="6">
    <source>
        <dbReference type="ARBA" id="ARBA00022840"/>
    </source>
</evidence>
<evidence type="ECO:0000313" key="21">
    <source>
        <dbReference type="RefSeq" id="XP_025718152.1"/>
    </source>
</evidence>
<dbReference type="GeneID" id="112816029"/>
<evidence type="ECO:0000313" key="20">
    <source>
        <dbReference type="Proteomes" id="UP000286641"/>
    </source>
</evidence>
<comment type="catalytic activity">
    <reaction evidence="15">
        <text>tRNA(Arg) + L-arginine + ATP = L-arginyl-tRNA(Arg) + AMP + diphosphate</text>
        <dbReference type="Rhea" id="RHEA:20301"/>
        <dbReference type="Rhea" id="RHEA-COMP:9658"/>
        <dbReference type="Rhea" id="RHEA-COMP:9673"/>
        <dbReference type="ChEBI" id="CHEBI:30616"/>
        <dbReference type="ChEBI" id="CHEBI:32682"/>
        <dbReference type="ChEBI" id="CHEBI:33019"/>
        <dbReference type="ChEBI" id="CHEBI:78442"/>
        <dbReference type="ChEBI" id="CHEBI:78513"/>
        <dbReference type="ChEBI" id="CHEBI:456215"/>
        <dbReference type="EC" id="6.1.1.19"/>
    </reaction>
</comment>
<comment type="function">
    <text evidence="16">Catalyzes the attachment of arginine to tRNA(Arg) in a two-step reaction: arginine is first activated by ATP to form Arg-AMP and then transferred to the acceptor end of tRNA(Arg).</text>
</comment>
<evidence type="ECO:0000256" key="13">
    <source>
        <dbReference type="ARBA" id="ARBA00033033"/>
    </source>
</evidence>
<proteinExistence type="inferred from homology"/>
<dbReference type="SUPFAM" id="SSF47323">
    <property type="entry name" value="Anticodon-binding domain of a subclass of class I aminoacyl-tRNA synthetases"/>
    <property type="match status" value="1"/>
</dbReference>
<feature type="domain" description="DALR anticodon binding" evidence="19">
    <location>
        <begin position="487"/>
        <end position="602"/>
    </location>
</feature>
<evidence type="ECO:0000256" key="16">
    <source>
        <dbReference type="ARBA" id="ARBA00049595"/>
    </source>
</evidence>
<evidence type="ECO:0000256" key="10">
    <source>
        <dbReference type="ARBA" id="ARBA00023128"/>
    </source>
</evidence>
<evidence type="ECO:0000256" key="14">
    <source>
        <dbReference type="ARBA" id="ARBA00039495"/>
    </source>
</evidence>
<dbReference type="InterPro" id="IPR008909">
    <property type="entry name" value="DALR_anticod-bd"/>
</dbReference>
<dbReference type="PANTHER" id="PTHR11956">
    <property type="entry name" value="ARGINYL-TRNA SYNTHETASE"/>
    <property type="match status" value="1"/>
</dbReference>
<keyword evidence="5 17" id="KW-0547">Nucleotide-binding</keyword>
<evidence type="ECO:0000256" key="5">
    <source>
        <dbReference type="ARBA" id="ARBA00022741"/>
    </source>
</evidence>
<dbReference type="FunFam" id="1.10.730.10:FF:000006">
    <property type="entry name" value="Arginyl-tRNA synthetase 2, mitochondrial"/>
    <property type="match status" value="1"/>
</dbReference>
<feature type="signal peptide" evidence="18">
    <location>
        <begin position="1"/>
        <end position="21"/>
    </location>
</feature>
<dbReference type="InterPro" id="IPR014729">
    <property type="entry name" value="Rossmann-like_a/b/a_fold"/>
</dbReference>
<keyword evidence="4 17" id="KW-0436">Ligase</keyword>
<comment type="similarity">
    <text evidence="2 17">Belongs to the class-I aminoacyl-tRNA synthetase family.</text>
</comment>
<gene>
    <name evidence="21" type="primary">RARS2</name>
</gene>
<comment type="subcellular location">
    <subcellularLocation>
        <location evidence="1">Mitochondrion membrane</location>
    </subcellularLocation>
</comment>
<dbReference type="FunFam" id="3.40.50.620:FF:000058">
    <property type="entry name" value="Mitochondrial arginyl-tRNA synthetase"/>
    <property type="match status" value="1"/>
</dbReference>
<dbReference type="InterPro" id="IPR009080">
    <property type="entry name" value="tRNAsynth_Ia_anticodon-bd"/>
</dbReference>